<evidence type="ECO:0000313" key="1">
    <source>
        <dbReference type="EMBL" id="KAI8685150.1"/>
    </source>
</evidence>
<sequence length="241" mass="27659">MPNLDGWFFHFVEWLYSLPEPPKRERKKPMEVICIGMPRSGTESLQYALIKLGYDHTYHGWDINFESQWFPPMGGDVDLTAADFDAVMGHAVAVADAPASVFAAELIEAYPEAKVVLEYRRDVDAWHKSASNTLARAQHHWPLFLLSCLDKECFWSWYLYVRFMWPGLLEWSVEDGWEPLCEFLGKPVPDEPFPHENAAVGWAGQEMKLGKRYIMGAVRNLALLGAMGTGIWAVVYYRFYA</sequence>
<organism evidence="1 2">
    <name type="scientific">Fusarium keratoplasticum</name>
    <dbReference type="NCBI Taxonomy" id="1328300"/>
    <lineage>
        <taxon>Eukaryota</taxon>
        <taxon>Fungi</taxon>
        <taxon>Dikarya</taxon>
        <taxon>Ascomycota</taxon>
        <taxon>Pezizomycotina</taxon>
        <taxon>Sordariomycetes</taxon>
        <taxon>Hypocreomycetidae</taxon>
        <taxon>Hypocreales</taxon>
        <taxon>Nectriaceae</taxon>
        <taxon>Fusarium</taxon>
        <taxon>Fusarium solani species complex</taxon>
    </lineage>
</organism>
<accession>A0ACC0RHK0</accession>
<name>A0ACC0RHK0_9HYPO</name>
<protein>
    <submittedName>
        <fullName evidence="1">Uncharacterized protein</fullName>
    </submittedName>
</protein>
<gene>
    <name evidence="1" type="ORF">NCS57_00183400</name>
</gene>
<keyword evidence="2" id="KW-1185">Reference proteome</keyword>
<dbReference type="EMBL" id="CM046503">
    <property type="protein sequence ID" value="KAI8685150.1"/>
    <property type="molecule type" value="Genomic_DNA"/>
</dbReference>
<dbReference type="Proteomes" id="UP001065298">
    <property type="component" value="Chromosome 1"/>
</dbReference>
<proteinExistence type="predicted"/>
<evidence type="ECO:0000313" key="2">
    <source>
        <dbReference type="Proteomes" id="UP001065298"/>
    </source>
</evidence>
<comment type="caution">
    <text evidence="1">The sequence shown here is derived from an EMBL/GenBank/DDBJ whole genome shotgun (WGS) entry which is preliminary data.</text>
</comment>
<reference evidence="1" key="1">
    <citation type="submission" date="2022-06" db="EMBL/GenBank/DDBJ databases">
        <title>Fusarium solani species complex genomes reveal bases of compartmentalisation and animal pathogenesis.</title>
        <authorList>
            <person name="Tsai I.J."/>
        </authorList>
    </citation>
    <scope>NUCLEOTIDE SEQUENCE</scope>
    <source>
        <strain evidence="1">Fu6.1</strain>
    </source>
</reference>